<organism evidence="1 2">
    <name type="scientific">Fulvitalea axinellae</name>
    <dbReference type="NCBI Taxonomy" id="1182444"/>
    <lineage>
        <taxon>Bacteria</taxon>
        <taxon>Pseudomonadati</taxon>
        <taxon>Bacteroidota</taxon>
        <taxon>Cytophagia</taxon>
        <taxon>Cytophagales</taxon>
        <taxon>Persicobacteraceae</taxon>
        <taxon>Fulvitalea</taxon>
    </lineage>
</organism>
<proteinExistence type="predicted"/>
<dbReference type="InterPro" id="IPR001451">
    <property type="entry name" value="Hexapep"/>
</dbReference>
<dbReference type="InterPro" id="IPR050484">
    <property type="entry name" value="Transf_Hexapept/Carb_Anhydrase"/>
</dbReference>
<dbReference type="PANTHER" id="PTHR13061:SF29">
    <property type="entry name" value="GAMMA CARBONIC ANHYDRASE-LIKE 1, MITOCHONDRIAL-RELATED"/>
    <property type="match status" value="1"/>
</dbReference>
<dbReference type="CDD" id="cd04645">
    <property type="entry name" value="LbH_gamma_CA_like"/>
    <property type="match status" value="1"/>
</dbReference>
<protein>
    <submittedName>
        <fullName evidence="1">Gamma carbonic anhydrase family protein</fullName>
    </submittedName>
</protein>
<dbReference type="Pfam" id="PF00132">
    <property type="entry name" value="Hexapep"/>
    <property type="match status" value="2"/>
</dbReference>
<name>A0AAU9CP48_9BACT</name>
<sequence>MALVRSVKGMDPKMGKDCWLAETAVVAGDVVMGDNCSVWYGAVIRGDVNSIKIGDRTNVQDNAVIHCTYQKHETVIGNDVTIGHGAVVHGCELKDKVLIGMNSVVMDGAVVESGSVIAAGAIVLAGTQVEPGCVYAGIPAKKVKKLSEEEIANMAKVSGRYLEYVKWY</sequence>
<dbReference type="SUPFAM" id="SSF51161">
    <property type="entry name" value="Trimeric LpxA-like enzymes"/>
    <property type="match status" value="1"/>
</dbReference>
<dbReference type="AlphaFoldDB" id="A0AAU9CP48"/>
<accession>A0AAU9CP48</accession>
<dbReference type="KEGG" id="fax:FUAX_21640"/>
<dbReference type="PANTHER" id="PTHR13061">
    <property type="entry name" value="DYNACTIN SUBUNIT P25"/>
    <property type="match status" value="1"/>
</dbReference>
<dbReference type="EMBL" id="AP025314">
    <property type="protein sequence ID" value="BDD09732.1"/>
    <property type="molecule type" value="Genomic_DNA"/>
</dbReference>
<dbReference type="Proteomes" id="UP001348817">
    <property type="component" value="Chromosome"/>
</dbReference>
<evidence type="ECO:0000313" key="1">
    <source>
        <dbReference type="EMBL" id="BDD09732.1"/>
    </source>
</evidence>
<gene>
    <name evidence="1" type="ORF">FUAX_21640</name>
</gene>
<evidence type="ECO:0000313" key="2">
    <source>
        <dbReference type="Proteomes" id="UP001348817"/>
    </source>
</evidence>
<dbReference type="InterPro" id="IPR011004">
    <property type="entry name" value="Trimer_LpxA-like_sf"/>
</dbReference>
<keyword evidence="2" id="KW-1185">Reference proteome</keyword>
<dbReference type="InterPro" id="IPR047324">
    <property type="entry name" value="LbH_gamma_CA-like"/>
</dbReference>
<reference evidence="1 2" key="1">
    <citation type="submission" date="2021-12" db="EMBL/GenBank/DDBJ databases">
        <title>Genome sequencing of bacteria with rrn-lacking chromosome and rrn-plasmid.</title>
        <authorList>
            <person name="Anda M."/>
            <person name="Iwasaki W."/>
        </authorList>
    </citation>
    <scope>NUCLEOTIDE SEQUENCE [LARGE SCALE GENOMIC DNA]</scope>
    <source>
        <strain evidence="1 2">DSM 100852</strain>
    </source>
</reference>
<dbReference type="Gene3D" id="2.160.10.10">
    <property type="entry name" value="Hexapeptide repeat proteins"/>
    <property type="match status" value="1"/>
</dbReference>
<dbReference type="RefSeq" id="WP_338391327.1">
    <property type="nucleotide sequence ID" value="NZ_AP025314.1"/>
</dbReference>